<gene>
    <name evidence="2" type="ORF">HHK36_017961</name>
</gene>
<dbReference type="InterPro" id="IPR044654">
    <property type="entry name" value="FLA15/16/17/18"/>
</dbReference>
<comment type="caution">
    <text evidence="2">The sequence shown here is derived from an EMBL/GenBank/DDBJ whole genome shotgun (WGS) entry which is preliminary data.</text>
</comment>
<name>A0A834YV51_TETSI</name>
<evidence type="ECO:0000313" key="3">
    <source>
        <dbReference type="Proteomes" id="UP000655225"/>
    </source>
</evidence>
<keyword evidence="3" id="KW-1185">Reference proteome</keyword>
<dbReference type="EMBL" id="JABCRI010000012">
    <property type="protein sequence ID" value="KAF8396344.1"/>
    <property type="molecule type" value="Genomic_DNA"/>
</dbReference>
<dbReference type="Proteomes" id="UP000655225">
    <property type="component" value="Unassembled WGS sequence"/>
</dbReference>
<proteinExistence type="predicted"/>
<dbReference type="AlphaFoldDB" id="A0A834YV51"/>
<accession>A0A834YV51</accession>
<reference evidence="2 3" key="1">
    <citation type="submission" date="2020-04" db="EMBL/GenBank/DDBJ databases">
        <title>Plant Genome Project.</title>
        <authorList>
            <person name="Zhang R.-G."/>
        </authorList>
    </citation>
    <scope>NUCLEOTIDE SEQUENCE [LARGE SCALE GENOMIC DNA]</scope>
    <source>
        <strain evidence="2">YNK0</strain>
        <tissue evidence="2">Leaf</tissue>
    </source>
</reference>
<feature type="signal peptide" evidence="1">
    <location>
        <begin position="1"/>
        <end position="26"/>
    </location>
</feature>
<protein>
    <submittedName>
        <fullName evidence="2">Uncharacterized protein</fullName>
    </submittedName>
</protein>
<sequence>MEIRNHAISKLFFTFVLLSIEGFCSTLPETSSLKPFSLSNSGQINSNSILVALLDSHYTKLSKVVEKALLLQTLEDAVGMRGNPPAHPYWIH</sequence>
<evidence type="ECO:0000256" key="1">
    <source>
        <dbReference type="SAM" id="SignalP"/>
    </source>
</evidence>
<feature type="chain" id="PRO_5032728515" evidence="1">
    <location>
        <begin position="27"/>
        <end position="92"/>
    </location>
</feature>
<dbReference type="PANTHER" id="PTHR32499:SF3">
    <property type="entry name" value="FASCICLIN-LIKE ARABINOGALACTAN PROTEIN 16"/>
    <property type="match status" value="1"/>
</dbReference>
<dbReference type="PANTHER" id="PTHR32499">
    <property type="entry name" value="FASCICLIN-LIKE ARABINOGALACTAN PROTEIN 16"/>
    <property type="match status" value="1"/>
</dbReference>
<organism evidence="2 3">
    <name type="scientific">Tetracentron sinense</name>
    <name type="common">Spur-leaf</name>
    <dbReference type="NCBI Taxonomy" id="13715"/>
    <lineage>
        <taxon>Eukaryota</taxon>
        <taxon>Viridiplantae</taxon>
        <taxon>Streptophyta</taxon>
        <taxon>Embryophyta</taxon>
        <taxon>Tracheophyta</taxon>
        <taxon>Spermatophyta</taxon>
        <taxon>Magnoliopsida</taxon>
        <taxon>Trochodendrales</taxon>
        <taxon>Trochodendraceae</taxon>
        <taxon>Tetracentron</taxon>
    </lineage>
</organism>
<evidence type="ECO:0000313" key="2">
    <source>
        <dbReference type="EMBL" id="KAF8396344.1"/>
    </source>
</evidence>
<keyword evidence="1" id="KW-0732">Signal</keyword>